<dbReference type="GO" id="GO:0015074">
    <property type="term" value="P:DNA integration"/>
    <property type="evidence" value="ECO:0007669"/>
    <property type="project" value="UniProtKB-KW"/>
</dbReference>
<feature type="domain" description="Core-binding (CB)" evidence="7">
    <location>
        <begin position="80"/>
        <end position="166"/>
    </location>
</feature>
<dbReference type="STRING" id="1121400.SAMN02746065_10490"/>
<keyword evidence="3 5" id="KW-0238">DNA-binding</keyword>
<keyword evidence="2" id="KW-0229">DNA integration</keyword>
<dbReference type="InterPro" id="IPR002104">
    <property type="entry name" value="Integrase_catalytic"/>
</dbReference>
<reference evidence="8 9" key="1">
    <citation type="submission" date="2017-04" db="EMBL/GenBank/DDBJ databases">
        <authorList>
            <person name="Afonso C.L."/>
            <person name="Miller P.J."/>
            <person name="Scott M.A."/>
            <person name="Spackman E."/>
            <person name="Goraichik I."/>
            <person name="Dimitrov K.M."/>
            <person name="Suarez D.L."/>
            <person name="Swayne D.E."/>
        </authorList>
    </citation>
    <scope>NUCLEOTIDE SEQUENCE [LARGE SCALE GENOMIC DNA]</scope>
    <source>
        <strain evidence="8 9">DSM 3385</strain>
    </source>
</reference>
<dbReference type="InterPro" id="IPR010998">
    <property type="entry name" value="Integrase_recombinase_N"/>
</dbReference>
<gene>
    <name evidence="8" type="ORF">SAMN02746065_10490</name>
</gene>
<dbReference type="GO" id="GO:0003677">
    <property type="term" value="F:DNA binding"/>
    <property type="evidence" value="ECO:0007669"/>
    <property type="project" value="UniProtKB-UniRule"/>
</dbReference>
<dbReference type="AlphaFoldDB" id="A0A1W2A448"/>
<dbReference type="Gene3D" id="1.10.443.10">
    <property type="entry name" value="Intergrase catalytic core"/>
    <property type="match status" value="1"/>
</dbReference>
<dbReference type="InterPro" id="IPR044068">
    <property type="entry name" value="CB"/>
</dbReference>
<dbReference type="SUPFAM" id="SSF56349">
    <property type="entry name" value="DNA breaking-rejoining enzymes"/>
    <property type="match status" value="1"/>
</dbReference>
<dbReference type="OrthoDB" id="9789256at2"/>
<keyword evidence="4" id="KW-0233">DNA recombination</keyword>
<evidence type="ECO:0000256" key="5">
    <source>
        <dbReference type="PROSITE-ProRule" id="PRU01248"/>
    </source>
</evidence>
<dbReference type="InterPro" id="IPR050090">
    <property type="entry name" value="Tyrosine_recombinase_XerCD"/>
</dbReference>
<organism evidence="8 9">
    <name type="scientific">Desulfocicer vacuolatum DSM 3385</name>
    <dbReference type="NCBI Taxonomy" id="1121400"/>
    <lineage>
        <taxon>Bacteria</taxon>
        <taxon>Pseudomonadati</taxon>
        <taxon>Thermodesulfobacteriota</taxon>
        <taxon>Desulfobacteria</taxon>
        <taxon>Desulfobacterales</taxon>
        <taxon>Desulfobacteraceae</taxon>
        <taxon>Desulfocicer</taxon>
    </lineage>
</organism>
<dbReference type="RefSeq" id="WP_084067321.1">
    <property type="nucleotide sequence ID" value="NZ_FWXY01000004.1"/>
</dbReference>
<evidence type="ECO:0000259" key="7">
    <source>
        <dbReference type="PROSITE" id="PS51900"/>
    </source>
</evidence>
<dbReference type="CDD" id="cd00796">
    <property type="entry name" value="INT_Rci_Hp1_C"/>
    <property type="match status" value="1"/>
</dbReference>
<evidence type="ECO:0000313" key="9">
    <source>
        <dbReference type="Proteomes" id="UP000192418"/>
    </source>
</evidence>
<sequence length="369" mass="42242">MTITLHCPKCKSGAKIGSKECKKCSFKFTPNGRKYRVAVKLANGKRKSKVVNSLNLAKKLEAKLKTESVENGMFNIQKSPNLSDIWSQYLTWAKANKKSWTEDQGRWTHHVKSHLKAMTMDKITARDIEAVLEAMNSTNNRQKKPYAPQTVKHVLILMKRVFNWAIRRDLYHGQNPCLKVKPPKFDNRINKTLSKKDLEKLLSVLDSWENQRGAMVVKFALYTGKRRGEVLSLKWNDIDFENRLMTFHGSTTKNGKSQTLPINNKAYEILLTARELNKNDAVFSSRKGKAYSPNGFHSIWKRIRAKAGVNIRFHDLRHTYASYLASSGKVDIYTLKELLGHSDINMTQRYAHLINGALRKAACVADEVF</sequence>
<protein>
    <submittedName>
        <fullName evidence="8">Site-specific recombinase XerD</fullName>
    </submittedName>
</protein>
<evidence type="ECO:0000256" key="4">
    <source>
        <dbReference type="ARBA" id="ARBA00023172"/>
    </source>
</evidence>
<accession>A0A1W2A448</accession>
<dbReference type="GO" id="GO:0006310">
    <property type="term" value="P:DNA recombination"/>
    <property type="evidence" value="ECO:0007669"/>
    <property type="project" value="UniProtKB-KW"/>
</dbReference>
<dbReference type="PANTHER" id="PTHR30349">
    <property type="entry name" value="PHAGE INTEGRASE-RELATED"/>
    <property type="match status" value="1"/>
</dbReference>
<name>A0A1W2A448_9BACT</name>
<dbReference type="Pfam" id="PF00589">
    <property type="entry name" value="Phage_integrase"/>
    <property type="match status" value="1"/>
</dbReference>
<dbReference type="EMBL" id="FWXY01000004">
    <property type="protein sequence ID" value="SMC55416.1"/>
    <property type="molecule type" value="Genomic_DNA"/>
</dbReference>
<feature type="domain" description="Tyr recombinase" evidence="6">
    <location>
        <begin position="188"/>
        <end position="363"/>
    </location>
</feature>
<dbReference type="InterPro" id="IPR011010">
    <property type="entry name" value="DNA_brk_join_enz"/>
</dbReference>
<dbReference type="PROSITE" id="PS51898">
    <property type="entry name" value="TYR_RECOMBINASE"/>
    <property type="match status" value="1"/>
</dbReference>
<comment type="similarity">
    <text evidence="1">Belongs to the 'phage' integrase family.</text>
</comment>
<dbReference type="PROSITE" id="PS51900">
    <property type="entry name" value="CB"/>
    <property type="match status" value="1"/>
</dbReference>
<evidence type="ECO:0000259" key="6">
    <source>
        <dbReference type="PROSITE" id="PS51898"/>
    </source>
</evidence>
<evidence type="ECO:0000256" key="1">
    <source>
        <dbReference type="ARBA" id="ARBA00008857"/>
    </source>
</evidence>
<dbReference type="InterPro" id="IPR013762">
    <property type="entry name" value="Integrase-like_cat_sf"/>
</dbReference>
<keyword evidence="9" id="KW-1185">Reference proteome</keyword>
<evidence type="ECO:0000313" key="8">
    <source>
        <dbReference type="EMBL" id="SMC55416.1"/>
    </source>
</evidence>
<evidence type="ECO:0000256" key="2">
    <source>
        <dbReference type="ARBA" id="ARBA00022908"/>
    </source>
</evidence>
<evidence type="ECO:0000256" key="3">
    <source>
        <dbReference type="ARBA" id="ARBA00023125"/>
    </source>
</evidence>
<dbReference type="Gene3D" id="1.10.150.130">
    <property type="match status" value="1"/>
</dbReference>
<proteinExistence type="inferred from homology"/>
<dbReference type="Proteomes" id="UP000192418">
    <property type="component" value="Unassembled WGS sequence"/>
</dbReference>
<dbReference type="PANTHER" id="PTHR30349:SF64">
    <property type="entry name" value="PROPHAGE INTEGRASE INTD-RELATED"/>
    <property type="match status" value="1"/>
</dbReference>